<dbReference type="GO" id="GO:0004316">
    <property type="term" value="F:3-oxoacyl-[acyl-carrier-protein] reductase (NADPH) activity"/>
    <property type="evidence" value="ECO:0007669"/>
    <property type="project" value="UniProtKB-EC"/>
</dbReference>
<gene>
    <name evidence="6" type="primary">LOC111116211</name>
</gene>
<dbReference type="GeneID" id="111116211"/>
<dbReference type="AlphaFoldDB" id="A0A8B8C5C2"/>
<dbReference type="InterPro" id="IPR036291">
    <property type="entry name" value="NAD(P)-bd_dom_sf"/>
</dbReference>
<dbReference type="InterPro" id="IPR020904">
    <property type="entry name" value="Sc_DH/Rdtase_CS"/>
</dbReference>
<proteinExistence type="inferred from homology"/>
<evidence type="ECO:0000256" key="2">
    <source>
        <dbReference type="ARBA" id="ARBA00012948"/>
    </source>
</evidence>
<evidence type="ECO:0000256" key="1">
    <source>
        <dbReference type="ARBA" id="ARBA00006484"/>
    </source>
</evidence>
<keyword evidence="3" id="KW-0560">Oxidoreductase</keyword>
<comment type="similarity">
    <text evidence="1">Belongs to the short-chain dehydrogenases/reductases (SDR) family.</text>
</comment>
<sequence>MSLEGKTAVVTGFGGGLGSVIAVSLAQAGCAIVGTDWSSSEIVQENIEKIKNISKHEPLFFECDLMNRDAIQEMCQKIHSNIPDGVDILINNAGIYNRSWFEEKELESWDKEIAINLTAPFLVSKYLYPAMKKKGWGRIINMSSIAGLVAVGKTVGYCASKSGLLGLTRSVALEAGPYGVTCNAICPYTIQTPLIWPTIEEIEKSKGQTREEVLEDIRESYPTKQFSTTKEIADYVVFLCSPAANNMTGLATPIDGGFTMV</sequence>
<name>A0A8B8C5C2_CRAVI</name>
<dbReference type="PANTHER" id="PTHR42879">
    <property type="entry name" value="3-OXOACYL-(ACYL-CARRIER-PROTEIN) REDUCTASE"/>
    <property type="match status" value="1"/>
</dbReference>
<organism evidence="5 6">
    <name type="scientific">Crassostrea virginica</name>
    <name type="common">Eastern oyster</name>
    <dbReference type="NCBI Taxonomy" id="6565"/>
    <lineage>
        <taxon>Eukaryota</taxon>
        <taxon>Metazoa</taxon>
        <taxon>Spiralia</taxon>
        <taxon>Lophotrochozoa</taxon>
        <taxon>Mollusca</taxon>
        <taxon>Bivalvia</taxon>
        <taxon>Autobranchia</taxon>
        <taxon>Pteriomorphia</taxon>
        <taxon>Ostreida</taxon>
        <taxon>Ostreoidea</taxon>
        <taxon>Ostreidae</taxon>
        <taxon>Crassostrea</taxon>
    </lineage>
</organism>
<protein>
    <recommendedName>
        <fullName evidence="2">3-oxoacyl-[acyl-carrier-protein] reductase</fullName>
        <ecNumber evidence="2">1.1.1.100</ecNumber>
    </recommendedName>
</protein>
<dbReference type="GO" id="GO:0032787">
    <property type="term" value="P:monocarboxylic acid metabolic process"/>
    <property type="evidence" value="ECO:0007669"/>
    <property type="project" value="UniProtKB-ARBA"/>
</dbReference>
<dbReference type="PANTHER" id="PTHR42879:SF2">
    <property type="entry name" value="3-OXOACYL-[ACYL-CARRIER-PROTEIN] REDUCTASE FABG"/>
    <property type="match status" value="1"/>
</dbReference>
<evidence type="ECO:0000256" key="4">
    <source>
        <dbReference type="ARBA" id="ARBA00048508"/>
    </source>
</evidence>
<dbReference type="OrthoDB" id="417891at2759"/>
<dbReference type="Proteomes" id="UP000694844">
    <property type="component" value="Chromosome 10"/>
</dbReference>
<evidence type="ECO:0000313" key="5">
    <source>
        <dbReference type="Proteomes" id="UP000694844"/>
    </source>
</evidence>
<dbReference type="PRINTS" id="PR00081">
    <property type="entry name" value="GDHRDH"/>
</dbReference>
<dbReference type="Pfam" id="PF13561">
    <property type="entry name" value="adh_short_C2"/>
    <property type="match status" value="1"/>
</dbReference>
<dbReference type="PRINTS" id="PR00080">
    <property type="entry name" value="SDRFAMILY"/>
</dbReference>
<dbReference type="InterPro" id="IPR050259">
    <property type="entry name" value="SDR"/>
</dbReference>
<dbReference type="Gene3D" id="3.40.50.720">
    <property type="entry name" value="NAD(P)-binding Rossmann-like Domain"/>
    <property type="match status" value="1"/>
</dbReference>
<dbReference type="InterPro" id="IPR002347">
    <property type="entry name" value="SDR_fam"/>
</dbReference>
<keyword evidence="5" id="KW-1185">Reference proteome</keyword>
<dbReference type="KEGG" id="cvn:111116211"/>
<comment type="catalytic activity">
    <reaction evidence="4">
        <text>a (3R)-hydroxyacyl-[ACP] + NADP(+) = a 3-oxoacyl-[ACP] + NADPH + H(+)</text>
        <dbReference type="Rhea" id="RHEA:17397"/>
        <dbReference type="Rhea" id="RHEA-COMP:9916"/>
        <dbReference type="Rhea" id="RHEA-COMP:9945"/>
        <dbReference type="ChEBI" id="CHEBI:15378"/>
        <dbReference type="ChEBI" id="CHEBI:57783"/>
        <dbReference type="ChEBI" id="CHEBI:58349"/>
        <dbReference type="ChEBI" id="CHEBI:78776"/>
        <dbReference type="ChEBI" id="CHEBI:78827"/>
        <dbReference type="EC" id="1.1.1.100"/>
    </reaction>
</comment>
<dbReference type="SUPFAM" id="SSF51735">
    <property type="entry name" value="NAD(P)-binding Rossmann-fold domains"/>
    <property type="match status" value="1"/>
</dbReference>
<dbReference type="RefSeq" id="XP_022310903.1">
    <property type="nucleotide sequence ID" value="XM_022455195.1"/>
</dbReference>
<reference evidence="6" key="1">
    <citation type="submission" date="2025-08" db="UniProtKB">
        <authorList>
            <consortium name="RefSeq"/>
        </authorList>
    </citation>
    <scope>IDENTIFICATION</scope>
    <source>
        <tissue evidence="6">Whole sample</tissue>
    </source>
</reference>
<evidence type="ECO:0000256" key="3">
    <source>
        <dbReference type="ARBA" id="ARBA00023002"/>
    </source>
</evidence>
<dbReference type="EC" id="1.1.1.100" evidence="2"/>
<dbReference type="FunFam" id="3.40.50.720:FF:000084">
    <property type="entry name" value="Short-chain dehydrogenase reductase"/>
    <property type="match status" value="1"/>
</dbReference>
<accession>A0A8B8C5C2</accession>
<evidence type="ECO:0000313" key="6">
    <source>
        <dbReference type="RefSeq" id="XP_022310903.1"/>
    </source>
</evidence>
<dbReference type="PROSITE" id="PS00061">
    <property type="entry name" value="ADH_SHORT"/>
    <property type="match status" value="1"/>
</dbReference>